<keyword evidence="4" id="KW-1185">Reference proteome</keyword>
<accession>A0ABV7ELV7</accession>
<comment type="cofactor">
    <cofactor evidence="2">
        <name>Mg(2+)</name>
        <dbReference type="ChEBI" id="CHEBI:18420"/>
    </cofactor>
</comment>
<dbReference type="RefSeq" id="WP_380685938.1">
    <property type="nucleotide sequence ID" value="NZ_JBHRSS010000001.1"/>
</dbReference>
<dbReference type="InterPro" id="IPR004472">
    <property type="entry name" value="DTB_synth_BioD"/>
</dbReference>
<keyword evidence="2 3" id="KW-0436">Ligase</keyword>
<keyword evidence="2" id="KW-0547">Nucleotide-binding</keyword>
<gene>
    <name evidence="2 3" type="primary">bioD</name>
    <name evidence="3" type="ORF">ACFOSU_02020</name>
</gene>
<comment type="caution">
    <text evidence="3">The sequence shown here is derived from an EMBL/GenBank/DDBJ whole genome shotgun (WGS) entry which is preliminary data.</text>
</comment>
<proteinExistence type="inferred from homology"/>
<comment type="subunit">
    <text evidence="2">Homodimer.</text>
</comment>
<feature type="binding site" evidence="2">
    <location>
        <position position="43"/>
    </location>
    <ligand>
        <name>substrate</name>
    </ligand>
</feature>
<feature type="binding site" evidence="2">
    <location>
        <position position="56"/>
    </location>
    <ligand>
        <name>ATP</name>
        <dbReference type="ChEBI" id="CHEBI:30616"/>
    </ligand>
</feature>
<organism evidence="3 4">
    <name type="scientific">Salinisphaera aquimarina</name>
    <dbReference type="NCBI Taxonomy" id="2094031"/>
    <lineage>
        <taxon>Bacteria</taxon>
        <taxon>Pseudomonadati</taxon>
        <taxon>Pseudomonadota</taxon>
        <taxon>Gammaproteobacteria</taxon>
        <taxon>Salinisphaerales</taxon>
        <taxon>Salinisphaeraceae</taxon>
        <taxon>Salinisphaera</taxon>
    </lineage>
</organism>
<name>A0ABV7ELV7_9GAMM</name>
<keyword evidence="2" id="KW-0460">Magnesium</keyword>
<evidence type="ECO:0000256" key="1">
    <source>
        <dbReference type="ARBA" id="ARBA00022756"/>
    </source>
</evidence>
<evidence type="ECO:0000313" key="3">
    <source>
        <dbReference type="EMBL" id="MFC3102662.1"/>
    </source>
</evidence>
<keyword evidence="2" id="KW-0479">Metal-binding</keyword>
<evidence type="ECO:0000256" key="2">
    <source>
        <dbReference type="HAMAP-Rule" id="MF_00336"/>
    </source>
</evidence>
<keyword evidence="2" id="KW-0067">ATP-binding</keyword>
<comment type="similarity">
    <text evidence="2">Belongs to the dethiobiotin synthetase family.</text>
</comment>
<feature type="binding site" evidence="2">
    <location>
        <position position="56"/>
    </location>
    <ligand>
        <name>Mg(2+)</name>
        <dbReference type="ChEBI" id="CHEBI:18420"/>
    </ligand>
</feature>
<comment type="caution">
    <text evidence="2">Lacks conserved residue(s) required for the propagation of feature annotation.</text>
</comment>
<dbReference type="CDD" id="cd03109">
    <property type="entry name" value="DTBS"/>
    <property type="match status" value="1"/>
</dbReference>
<dbReference type="GO" id="GO:0004141">
    <property type="term" value="F:dethiobiotin synthase activity"/>
    <property type="evidence" value="ECO:0007669"/>
    <property type="project" value="UniProtKB-EC"/>
</dbReference>
<dbReference type="HAMAP" id="MF_00336">
    <property type="entry name" value="BioD"/>
    <property type="match status" value="1"/>
</dbReference>
<feature type="binding site" evidence="2">
    <location>
        <begin position="176"/>
        <end position="177"/>
    </location>
    <ligand>
        <name>ATP</name>
        <dbReference type="ChEBI" id="CHEBI:30616"/>
    </ligand>
</feature>
<comment type="subcellular location">
    <subcellularLocation>
        <location evidence="2">Cytoplasm</location>
    </subcellularLocation>
</comment>
<dbReference type="Gene3D" id="3.40.50.300">
    <property type="entry name" value="P-loop containing nucleotide triphosphate hydrolases"/>
    <property type="match status" value="1"/>
</dbReference>
<dbReference type="InterPro" id="IPR027417">
    <property type="entry name" value="P-loop_NTPase"/>
</dbReference>
<dbReference type="Pfam" id="PF13500">
    <property type="entry name" value="AAA_26"/>
    <property type="match status" value="1"/>
</dbReference>
<comment type="catalytic activity">
    <reaction evidence="2">
        <text>(7R,8S)-7,8-diammoniononanoate + CO2 + ATP = (4R,5S)-dethiobiotin + ADP + phosphate + 3 H(+)</text>
        <dbReference type="Rhea" id="RHEA:15805"/>
        <dbReference type="ChEBI" id="CHEBI:15378"/>
        <dbReference type="ChEBI" id="CHEBI:16526"/>
        <dbReference type="ChEBI" id="CHEBI:30616"/>
        <dbReference type="ChEBI" id="CHEBI:43474"/>
        <dbReference type="ChEBI" id="CHEBI:149469"/>
        <dbReference type="ChEBI" id="CHEBI:149473"/>
        <dbReference type="ChEBI" id="CHEBI:456216"/>
        <dbReference type="EC" id="6.3.3.3"/>
    </reaction>
</comment>
<dbReference type="EMBL" id="JBHRSS010000001">
    <property type="protein sequence ID" value="MFC3102662.1"/>
    <property type="molecule type" value="Genomic_DNA"/>
</dbReference>
<feature type="binding site" evidence="2">
    <location>
        <position position="117"/>
    </location>
    <ligand>
        <name>Mg(2+)</name>
        <dbReference type="ChEBI" id="CHEBI:18420"/>
    </ligand>
</feature>
<dbReference type="Proteomes" id="UP001595462">
    <property type="component" value="Unassembled WGS sequence"/>
</dbReference>
<feature type="active site" evidence="2">
    <location>
        <position position="39"/>
    </location>
</feature>
<feature type="binding site" evidence="2">
    <location>
        <position position="18"/>
    </location>
    <ligand>
        <name>Mg(2+)</name>
        <dbReference type="ChEBI" id="CHEBI:18420"/>
    </ligand>
</feature>
<dbReference type="PANTHER" id="PTHR43210:SF5">
    <property type="entry name" value="DETHIOBIOTIN SYNTHETASE"/>
    <property type="match status" value="1"/>
</dbReference>
<dbReference type="EC" id="6.3.3.3" evidence="2"/>
<dbReference type="PIRSF" id="PIRSF006755">
    <property type="entry name" value="DTB_synth"/>
    <property type="match status" value="1"/>
</dbReference>
<keyword evidence="1 2" id="KW-0093">Biotin biosynthesis</keyword>
<dbReference type="PANTHER" id="PTHR43210">
    <property type="entry name" value="DETHIOBIOTIN SYNTHETASE"/>
    <property type="match status" value="1"/>
</dbReference>
<dbReference type="NCBIfam" id="TIGR00347">
    <property type="entry name" value="bioD"/>
    <property type="match status" value="1"/>
</dbReference>
<comment type="function">
    <text evidence="2">Catalyzes a mechanistically unusual reaction, the ATP-dependent insertion of CO2 between the N7 and N8 nitrogen atoms of 7,8-diaminopelargonic acid (DAPA, also called 7,8-diammoniononanoate) to form a ureido ring.</text>
</comment>
<protein>
    <recommendedName>
        <fullName evidence="2">ATP-dependent dethiobiotin synthetase BioD</fullName>
        <ecNumber evidence="2">6.3.3.3</ecNumber>
    </recommendedName>
    <alternativeName>
        <fullName evidence="2">DTB synthetase</fullName>
        <shortName evidence="2">DTBS</shortName>
    </alternativeName>
    <alternativeName>
        <fullName evidence="2">Dethiobiotin synthase</fullName>
    </alternativeName>
</protein>
<feature type="binding site" evidence="2">
    <location>
        <begin position="117"/>
        <end position="120"/>
    </location>
    <ligand>
        <name>ATP</name>
        <dbReference type="ChEBI" id="CHEBI:30616"/>
    </ligand>
</feature>
<sequence>MTATTLFVTGTDTGVGKTRISVALLQGLRAAGHRAVGYKPIASGCERSGDGLRNDDALALQAASTPGWGYDAINPYAFAPPIAPHIAAADAGVVVDPAVLDAGHAQLAANSDWVIVEGAGGWHVPLSSTLDFADWVSAARWPVLLVVGMRLGCVNHAILSARAIAAGTTLAGWIANTLPPLQPRIEANIECLEQRIAAPLRARVPIDPPAELGLNPEPWIVRR</sequence>
<reference evidence="4" key="1">
    <citation type="journal article" date="2019" name="Int. J. Syst. Evol. Microbiol.">
        <title>The Global Catalogue of Microorganisms (GCM) 10K type strain sequencing project: providing services to taxonomists for standard genome sequencing and annotation.</title>
        <authorList>
            <consortium name="The Broad Institute Genomics Platform"/>
            <consortium name="The Broad Institute Genome Sequencing Center for Infectious Disease"/>
            <person name="Wu L."/>
            <person name="Ma J."/>
        </authorList>
    </citation>
    <scope>NUCLEOTIDE SEQUENCE [LARGE SCALE GENOMIC DNA]</scope>
    <source>
        <strain evidence="4">KCTC 52640</strain>
    </source>
</reference>
<dbReference type="SUPFAM" id="SSF52540">
    <property type="entry name" value="P-loop containing nucleoside triphosphate hydrolases"/>
    <property type="match status" value="1"/>
</dbReference>
<comment type="pathway">
    <text evidence="2">Cofactor biosynthesis; biotin biosynthesis; biotin from 7,8-diaminononanoate: step 1/2.</text>
</comment>
<keyword evidence="2" id="KW-0963">Cytoplasm</keyword>
<evidence type="ECO:0000313" key="4">
    <source>
        <dbReference type="Proteomes" id="UP001595462"/>
    </source>
</evidence>